<evidence type="ECO:0000313" key="1">
    <source>
        <dbReference type="EMBL" id="MBE0360353.1"/>
    </source>
</evidence>
<gene>
    <name evidence="1" type="ORF">PALI_a2331</name>
</gene>
<proteinExistence type="predicted"/>
<keyword evidence="2" id="KW-1185">Reference proteome</keyword>
<sequence length="41" mass="4783">MLGILASYMSYIFDAIDKSWHLIFAHCMCKNSRALMFILNL</sequence>
<reference evidence="1 2" key="1">
    <citation type="submission" date="2015-06" db="EMBL/GenBank/DDBJ databases">
        <title>Genome sequence of Pseudoalteromonas aliena.</title>
        <authorList>
            <person name="Xie B.-B."/>
            <person name="Rong J.-C."/>
            <person name="Qin Q.-L."/>
            <person name="Zhang Y.-Z."/>
        </authorList>
    </citation>
    <scope>NUCLEOTIDE SEQUENCE [LARGE SCALE GENOMIC DNA]</scope>
    <source>
        <strain evidence="1 2">SW19</strain>
    </source>
</reference>
<name>A0ABR9E1U4_9GAMM</name>
<dbReference type="EMBL" id="AQGU01000026">
    <property type="protein sequence ID" value="MBE0360353.1"/>
    <property type="molecule type" value="Genomic_DNA"/>
</dbReference>
<evidence type="ECO:0000313" key="2">
    <source>
        <dbReference type="Proteomes" id="UP000648482"/>
    </source>
</evidence>
<dbReference type="Proteomes" id="UP000648482">
    <property type="component" value="Unassembled WGS sequence"/>
</dbReference>
<protein>
    <submittedName>
        <fullName evidence="1">Uncharacterized protein</fullName>
    </submittedName>
</protein>
<organism evidence="1 2">
    <name type="scientific">Pseudoalteromonas aliena SW19</name>
    <dbReference type="NCBI Taxonomy" id="1314866"/>
    <lineage>
        <taxon>Bacteria</taxon>
        <taxon>Pseudomonadati</taxon>
        <taxon>Pseudomonadota</taxon>
        <taxon>Gammaproteobacteria</taxon>
        <taxon>Alteromonadales</taxon>
        <taxon>Pseudoalteromonadaceae</taxon>
        <taxon>Pseudoalteromonas</taxon>
    </lineage>
</organism>
<accession>A0ABR9E1U4</accession>
<comment type="caution">
    <text evidence="1">The sequence shown here is derived from an EMBL/GenBank/DDBJ whole genome shotgun (WGS) entry which is preliminary data.</text>
</comment>